<feature type="compositionally biased region" description="Polar residues" evidence="9">
    <location>
        <begin position="540"/>
        <end position="550"/>
    </location>
</feature>
<comment type="caution">
    <text evidence="11">The sequence shown here is derived from an EMBL/GenBank/DDBJ whole genome shotgun (WGS) entry which is preliminary data.</text>
</comment>
<feature type="compositionally biased region" description="Low complexity" evidence="9">
    <location>
        <begin position="293"/>
        <end position="304"/>
    </location>
</feature>
<dbReference type="GO" id="GO:0000812">
    <property type="term" value="C:Swr1 complex"/>
    <property type="evidence" value="ECO:0007669"/>
    <property type="project" value="TreeGrafter"/>
</dbReference>
<organism evidence="11 12">
    <name type="scientific">Coemansia aciculifera</name>
    <dbReference type="NCBI Taxonomy" id="417176"/>
    <lineage>
        <taxon>Eukaryota</taxon>
        <taxon>Fungi</taxon>
        <taxon>Fungi incertae sedis</taxon>
        <taxon>Zoopagomycota</taxon>
        <taxon>Kickxellomycotina</taxon>
        <taxon>Kickxellomycetes</taxon>
        <taxon>Kickxellales</taxon>
        <taxon>Kickxellaceae</taxon>
        <taxon>Coemansia</taxon>
    </lineage>
</organism>
<dbReference type="GO" id="GO:0035267">
    <property type="term" value="C:NuA4 histone acetyltransferase complex"/>
    <property type="evidence" value="ECO:0007669"/>
    <property type="project" value="InterPro"/>
</dbReference>
<dbReference type="Gene3D" id="1.10.10.60">
    <property type="entry name" value="Homeodomain-like"/>
    <property type="match status" value="1"/>
</dbReference>
<evidence type="ECO:0000256" key="7">
    <source>
        <dbReference type="ARBA" id="ARBA00023242"/>
    </source>
</evidence>
<dbReference type="GO" id="GO:0006281">
    <property type="term" value="P:DNA repair"/>
    <property type="evidence" value="ECO:0007669"/>
    <property type="project" value="InterPro"/>
</dbReference>
<evidence type="ECO:0000256" key="2">
    <source>
        <dbReference type="ARBA" id="ARBA00006918"/>
    </source>
</evidence>
<reference evidence="11" key="1">
    <citation type="submission" date="2022-07" db="EMBL/GenBank/DDBJ databases">
        <title>Phylogenomic reconstructions and comparative analyses of Kickxellomycotina fungi.</title>
        <authorList>
            <person name="Reynolds N.K."/>
            <person name="Stajich J.E."/>
            <person name="Barry K."/>
            <person name="Grigoriev I.V."/>
            <person name="Crous P."/>
            <person name="Smith M.E."/>
        </authorList>
    </citation>
    <scope>NUCLEOTIDE SEQUENCE</scope>
    <source>
        <strain evidence="11">RSA 476</strain>
    </source>
</reference>
<evidence type="ECO:0000256" key="1">
    <source>
        <dbReference type="ARBA" id="ARBA00004123"/>
    </source>
</evidence>
<feature type="coiled-coil region" evidence="8">
    <location>
        <begin position="486"/>
        <end position="513"/>
    </location>
</feature>
<name>A0A9W8IM31_9FUNG</name>
<comment type="subcellular location">
    <subcellularLocation>
        <location evidence="1">Nucleus</location>
    </subcellularLocation>
</comment>
<keyword evidence="7" id="KW-0539">Nucleus</keyword>
<keyword evidence="8" id="KW-0175">Coiled coil</keyword>
<protein>
    <recommendedName>
        <fullName evidence="3">SWR1-complex protein 4</fullName>
    </recommendedName>
</protein>
<keyword evidence="6" id="KW-0804">Transcription</keyword>
<gene>
    <name evidence="11" type="primary">SWC4</name>
    <name evidence="11" type="ORF">GGH94_000739</name>
</gene>
<dbReference type="Proteomes" id="UP001140074">
    <property type="component" value="Unassembled WGS sequence"/>
</dbReference>
<dbReference type="GO" id="GO:0003714">
    <property type="term" value="F:transcription corepressor activity"/>
    <property type="evidence" value="ECO:0007669"/>
    <property type="project" value="TreeGrafter"/>
</dbReference>
<feature type="region of interest" description="Disordered" evidence="9">
    <location>
        <begin position="291"/>
        <end position="312"/>
    </location>
</feature>
<evidence type="ECO:0000256" key="8">
    <source>
        <dbReference type="SAM" id="Coils"/>
    </source>
</evidence>
<proteinExistence type="inferred from homology"/>
<dbReference type="GO" id="GO:0000122">
    <property type="term" value="P:negative regulation of transcription by RNA polymerase II"/>
    <property type="evidence" value="ECO:0007669"/>
    <property type="project" value="TreeGrafter"/>
</dbReference>
<keyword evidence="4" id="KW-0156">Chromatin regulator</keyword>
<dbReference type="PANTHER" id="PTHR12855:SF10">
    <property type="entry name" value="DNA METHYLTRANSFERASE 1-ASSOCIATED PROTEIN 1"/>
    <property type="match status" value="1"/>
</dbReference>
<dbReference type="EMBL" id="JANBUY010000016">
    <property type="protein sequence ID" value="KAJ2867563.1"/>
    <property type="molecule type" value="Genomic_DNA"/>
</dbReference>
<evidence type="ECO:0000256" key="5">
    <source>
        <dbReference type="ARBA" id="ARBA00023015"/>
    </source>
</evidence>
<feature type="domain" description="DAMP1 SANT/Myb-like" evidence="10">
    <location>
        <begin position="77"/>
        <end position="164"/>
    </location>
</feature>
<evidence type="ECO:0000256" key="3">
    <source>
        <dbReference type="ARBA" id="ARBA00019132"/>
    </source>
</evidence>
<feature type="region of interest" description="Disordered" evidence="9">
    <location>
        <begin position="534"/>
        <end position="572"/>
    </location>
</feature>
<evidence type="ECO:0000259" key="10">
    <source>
        <dbReference type="Pfam" id="PF16282"/>
    </source>
</evidence>
<evidence type="ECO:0000313" key="12">
    <source>
        <dbReference type="Proteomes" id="UP001140074"/>
    </source>
</evidence>
<dbReference type="InterPro" id="IPR027109">
    <property type="entry name" value="Swc4/Dmap1"/>
</dbReference>
<evidence type="ECO:0000313" key="11">
    <source>
        <dbReference type="EMBL" id="KAJ2867563.1"/>
    </source>
</evidence>
<accession>A0A9W8IM31</accession>
<evidence type="ECO:0000256" key="6">
    <source>
        <dbReference type="ARBA" id="ARBA00023163"/>
    </source>
</evidence>
<comment type="similarity">
    <text evidence="2">Belongs to the SWC4 family.</text>
</comment>
<evidence type="ECO:0000256" key="4">
    <source>
        <dbReference type="ARBA" id="ARBA00022853"/>
    </source>
</evidence>
<keyword evidence="5" id="KW-0805">Transcription regulation</keyword>
<dbReference type="GO" id="GO:0006338">
    <property type="term" value="P:chromatin remodeling"/>
    <property type="evidence" value="ECO:0007669"/>
    <property type="project" value="InterPro"/>
</dbReference>
<feature type="compositionally biased region" description="Basic residues" evidence="9">
    <location>
        <begin position="556"/>
        <end position="572"/>
    </location>
</feature>
<dbReference type="AlphaFoldDB" id="A0A9W8IM31"/>
<dbReference type="PANTHER" id="PTHR12855">
    <property type="entry name" value="DNA METHYLTRANSFERASE 1-ASSOCIATED PROTEIN 1 FAMILY MEMBER"/>
    <property type="match status" value="1"/>
</dbReference>
<keyword evidence="12" id="KW-1185">Reference proteome</keyword>
<feature type="region of interest" description="Disordered" evidence="9">
    <location>
        <begin position="344"/>
        <end position="371"/>
    </location>
</feature>
<dbReference type="InterPro" id="IPR032563">
    <property type="entry name" value="DAMP1_SANT-like"/>
</dbReference>
<sequence length="572" mass="63340">MGPKTKQKVPGMSRELTSLYLENQAIPVPLDLFQAKPKFGSKAERWVWRGFKSSARGDSDSLILYHWAKASEQYSDYYYARYNARAKPCQYTDEEYSKCIEPLNNDWTRVETDYLLHLCQTLDLRFIVVHDRYYTHPDCPLASVVLDRTLEDIKDRYYAVCRALTQLRSGEDSGDPDDLPLQATNKLADDLALLRFDKSKERERKQYLEALFTRSKDEIEEEEILIAEARRIEANERRLVHEREMLLQSHALFEEASSTTTISTVNVQFAQASEPPQALPAGDVIPKVRKGAPDAAADGTAAGGLRMPKKQKSAHGILAASVSGGMSMPKVKAASAANRAQSATPAPLASAKMLSPGPSESSVRRSASPMRAGSIGMKLEHGDEPPQFGPVSFATEEHLVSAAIAQVDTPDIGTITVAQRDTRLGPGVFLRSDKLHPIPKNKLDSVKQFMNQLSLNSPNTIWPRPVMSTAAVCDRFDTLQSTIIPLLEYKKTADKLETEVQVLRARKRMLVNSMGEAKAEQVLSELPPFDPSKVVLTRAGSPTASETLTLPPTPTNRHHRKGSTASATRKKA</sequence>
<evidence type="ECO:0000256" key="9">
    <source>
        <dbReference type="SAM" id="MobiDB-lite"/>
    </source>
</evidence>
<dbReference type="Pfam" id="PF16282">
    <property type="entry name" value="SANT_DAMP1_like"/>
    <property type="match status" value="1"/>
</dbReference>